<feature type="signal peptide" evidence="1">
    <location>
        <begin position="1"/>
        <end position="19"/>
    </location>
</feature>
<dbReference type="GO" id="GO:0005615">
    <property type="term" value="C:extracellular space"/>
    <property type="evidence" value="ECO:0007669"/>
    <property type="project" value="TreeGrafter"/>
</dbReference>
<dbReference type="EMBL" id="AFRT01003147">
    <property type="protein sequence ID" value="ELU36673.1"/>
    <property type="molecule type" value="Genomic_DNA"/>
</dbReference>
<comment type="caution">
    <text evidence="3">The sequence shown here is derived from an EMBL/GenBank/DDBJ whole genome shotgun (WGS) entry which is preliminary data.</text>
</comment>
<dbReference type="PANTHER" id="PTHR10900">
    <property type="entry name" value="PERIOSTIN-RELATED"/>
    <property type="match status" value="1"/>
</dbReference>
<gene>
    <name evidence="3" type="ORF">AG1IA_09299</name>
</gene>
<dbReference type="Pfam" id="PF02469">
    <property type="entry name" value="Fasciclin"/>
    <property type="match status" value="2"/>
</dbReference>
<evidence type="ECO:0000313" key="3">
    <source>
        <dbReference type="EMBL" id="ELU36673.1"/>
    </source>
</evidence>
<dbReference type="PANTHER" id="PTHR10900:SF77">
    <property type="entry name" value="FI19380P1"/>
    <property type="match status" value="1"/>
</dbReference>
<name>L8WIN7_THACA</name>
<dbReference type="Gene3D" id="2.30.180.10">
    <property type="entry name" value="FAS1 domain"/>
    <property type="match status" value="2"/>
</dbReference>
<dbReference type="OrthoDB" id="286301at2759"/>
<evidence type="ECO:0000256" key="1">
    <source>
        <dbReference type="SAM" id="SignalP"/>
    </source>
</evidence>
<dbReference type="OMA" id="RGIFSYQ"/>
<feature type="domain" description="FAS1" evidence="2">
    <location>
        <begin position="29"/>
        <end position="183"/>
    </location>
</feature>
<feature type="domain" description="FAS1" evidence="2">
    <location>
        <begin position="192"/>
        <end position="324"/>
    </location>
</feature>
<keyword evidence="1" id="KW-0732">Signal</keyword>
<proteinExistence type="predicted"/>
<dbReference type="HOGENOM" id="CLU_075139_0_0_1"/>
<organism evidence="3 4">
    <name type="scientific">Thanatephorus cucumeris (strain AG1-IA)</name>
    <name type="common">Rice sheath blight fungus</name>
    <name type="synonym">Rhizoctonia solani</name>
    <dbReference type="NCBI Taxonomy" id="983506"/>
    <lineage>
        <taxon>Eukaryota</taxon>
        <taxon>Fungi</taxon>
        <taxon>Dikarya</taxon>
        <taxon>Basidiomycota</taxon>
        <taxon>Agaricomycotina</taxon>
        <taxon>Agaricomycetes</taxon>
        <taxon>Cantharellales</taxon>
        <taxon>Ceratobasidiaceae</taxon>
        <taxon>Rhizoctonia</taxon>
        <taxon>Rhizoctonia solani AG-1</taxon>
    </lineage>
</organism>
<protein>
    <submittedName>
        <fullName evidence="3">Fasciclin domain-containing protein</fullName>
    </submittedName>
</protein>
<reference evidence="3 4" key="1">
    <citation type="journal article" date="2013" name="Nat. Commun.">
        <title>The evolution and pathogenic mechanisms of the rice sheath blight pathogen.</title>
        <authorList>
            <person name="Zheng A."/>
            <person name="Lin R."/>
            <person name="Xu L."/>
            <person name="Qin P."/>
            <person name="Tang C."/>
            <person name="Ai P."/>
            <person name="Zhang D."/>
            <person name="Liu Y."/>
            <person name="Sun Z."/>
            <person name="Feng H."/>
            <person name="Wang Y."/>
            <person name="Chen Y."/>
            <person name="Liang X."/>
            <person name="Fu R."/>
            <person name="Li Q."/>
            <person name="Zhang J."/>
            <person name="Yu X."/>
            <person name="Xie Z."/>
            <person name="Ding L."/>
            <person name="Guan P."/>
            <person name="Tang J."/>
            <person name="Liang Y."/>
            <person name="Wang S."/>
            <person name="Deng Q."/>
            <person name="Li S."/>
            <person name="Zhu J."/>
            <person name="Wang L."/>
            <person name="Liu H."/>
            <person name="Li P."/>
        </authorList>
    </citation>
    <scope>NUCLEOTIDE SEQUENCE [LARGE SCALE GENOMIC DNA]</scope>
    <source>
        <strain evidence="4">AG-1 IA</strain>
    </source>
</reference>
<accession>L8WIN7</accession>
<dbReference type="SMART" id="SM00554">
    <property type="entry name" value="FAS1"/>
    <property type="match status" value="2"/>
</dbReference>
<dbReference type="InterPro" id="IPR050904">
    <property type="entry name" value="Adhesion/Biosynth-related"/>
</dbReference>
<evidence type="ECO:0000313" key="4">
    <source>
        <dbReference type="Proteomes" id="UP000011668"/>
    </source>
</evidence>
<dbReference type="STRING" id="983506.L8WIN7"/>
<dbReference type="PROSITE" id="PS50213">
    <property type="entry name" value="FAS1"/>
    <property type="match status" value="2"/>
</dbReference>
<dbReference type="AlphaFoldDB" id="L8WIN7"/>
<dbReference type="GO" id="GO:0000329">
    <property type="term" value="C:fungal-type vacuole membrane"/>
    <property type="evidence" value="ECO:0007669"/>
    <property type="project" value="TreeGrafter"/>
</dbReference>
<feature type="chain" id="PRO_5003996905" evidence="1">
    <location>
        <begin position="20"/>
        <end position="325"/>
    </location>
</feature>
<dbReference type="SUPFAM" id="SSF82153">
    <property type="entry name" value="FAS1 domain"/>
    <property type="match status" value="2"/>
</dbReference>
<dbReference type="GO" id="GO:0016236">
    <property type="term" value="P:macroautophagy"/>
    <property type="evidence" value="ECO:0007669"/>
    <property type="project" value="TreeGrafter"/>
</dbReference>
<sequence>MYSIRFISALFAASAAVQASPIVPRQDYLTGLVQALNSANLTTLVAVLAPWATTEQGQQVVNNLPNGNYTILAPSNAAFEPVLPGLQADNSSVGPILSYHVINGSYPADLIAPARSHSIAPTLLTDGAYVNLGGLPQVQLSVQVLEKTSDGSGVLVRRTIGNATVTGTTTYQNLIVHVINTVLTPPSDLKAALSTSLVSRAPGGFSQLGGALQKVGQLDAVNDAASTTVFAPIDDAFVAINSTVAGLTDEQLTSVLRNHVINNNVLYSTQLANTPNANAASDAQLTFSNEDGTLFVSYNNTRARVLRSDVAVKNGVVHVIDAVLA</sequence>
<dbReference type="InterPro" id="IPR000782">
    <property type="entry name" value="FAS1_domain"/>
</dbReference>
<dbReference type="Proteomes" id="UP000011668">
    <property type="component" value="Unassembled WGS sequence"/>
</dbReference>
<evidence type="ECO:0000259" key="2">
    <source>
        <dbReference type="PROSITE" id="PS50213"/>
    </source>
</evidence>
<keyword evidence="4" id="KW-1185">Reference proteome</keyword>
<dbReference type="InterPro" id="IPR036378">
    <property type="entry name" value="FAS1_dom_sf"/>
</dbReference>